<sequence>MQERLRRKDVPEELTWNVAALFPSVVEFEKEITDLEKDVATVTQFKGRLHEGSANLLAAFLAKEALSMRLVRVYTYASLKSSEDGTNSENQSASSKVAGLMAHVNAMLSFFEAELLALPSGTLEHFLKEEPQLADFQKYITELLDSKAHQLSAETEEALASLGEVHNAPYMIYQRSKSSDMQFQPVKNSLGQVEPVSFALFEDHYEQSPDHTLRRAAFTSFTHTLDQYKNTFAATYATEVKKQIALSRMRKYESVTDMLLEPQQVSTDMYHHLLDIIQTELAPHMQRFIKLRQRVLKLDQMLYCDLKAPLDPEFTPSMTFKEASELIVDALRVLGPEYTDIIKTALSERWVDLADNIGKSTGAFCSSPYGVHPFILITWTDTMRSAFVLAHELGHAGHFSLANRYQRMVNTRPSMYFVEAPSTMNEMLLGQHILAKSEDKRMRRWVISQLLGTYYHNYVTHLLEAELQRRVYAMVESGQALTAKVLSEQMGEVLSKFWGDTVQIDDGARLTWMRQPHYYMGLYPYTYSAGLTLSTLVSQLIQQEGKTAVDRWIQVLKAGGTMKPLDLMRLAGVDMSQPEPIRQAVAYVGRLVDELEASF</sequence>
<dbReference type="EC" id="3.4.24.-" evidence="6"/>
<dbReference type="InterPro" id="IPR045090">
    <property type="entry name" value="Pept_M3A_M3B"/>
</dbReference>
<dbReference type="PANTHER" id="PTHR11804:SF45">
    <property type="entry name" value="SIMILAR TO OLIGOENDOPEPTIDASE"/>
    <property type="match status" value="1"/>
</dbReference>
<keyword evidence="4 6" id="KW-0862">Zinc</keyword>
<keyword evidence="2 6" id="KW-0479">Metal-binding</keyword>
<keyword evidence="10" id="KW-1185">Reference proteome</keyword>
<evidence type="ECO:0000259" key="8">
    <source>
        <dbReference type="Pfam" id="PF08439"/>
    </source>
</evidence>
<evidence type="ECO:0000313" key="10">
    <source>
        <dbReference type="Proteomes" id="UP001139263"/>
    </source>
</evidence>
<proteinExistence type="inferred from homology"/>
<protein>
    <recommendedName>
        <fullName evidence="6">Oligopeptidase F</fullName>
        <ecNumber evidence="6">3.4.24.-</ecNumber>
    </recommendedName>
</protein>
<evidence type="ECO:0000256" key="1">
    <source>
        <dbReference type="ARBA" id="ARBA00022670"/>
    </source>
</evidence>
<accession>A0A9X2AED4</accession>
<dbReference type="GO" id="GO:0006518">
    <property type="term" value="P:peptide metabolic process"/>
    <property type="evidence" value="ECO:0007669"/>
    <property type="project" value="TreeGrafter"/>
</dbReference>
<comment type="similarity">
    <text evidence="6">Belongs to the peptidase M3B family.</text>
</comment>
<feature type="domain" description="Oligopeptidase F N-terminal" evidence="8">
    <location>
        <begin position="114"/>
        <end position="183"/>
    </location>
</feature>
<dbReference type="Pfam" id="PF08439">
    <property type="entry name" value="Peptidase_M3_N"/>
    <property type="match status" value="1"/>
</dbReference>
<dbReference type="InterPro" id="IPR013647">
    <property type="entry name" value="OligopepF_N_dom"/>
</dbReference>
<dbReference type="GO" id="GO:0004222">
    <property type="term" value="F:metalloendopeptidase activity"/>
    <property type="evidence" value="ECO:0007669"/>
    <property type="project" value="UniProtKB-UniRule"/>
</dbReference>
<keyword evidence="3 6" id="KW-0378">Hydrolase</keyword>
<dbReference type="GO" id="GO:0006508">
    <property type="term" value="P:proteolysis"/>
    <property type="evidence" value="ECO:0007669"/>
    <property type="project" value="UniProtKB-KW"/>
</dbReference>
<dbReference type="PANTHER" id="PTHR11804">
    <property type="entry name" value="PROTEASE M3 THIMET OLIGOPEPTIDASE-RELATED"/>
    <property type="match status" value="1"/>
</dbReference>
<comment type="caution">
    <text evidence="9">The sequence shown here is derived from an EMBL/GenBank/DDBJ whole genome shotgun (WGS) entry which is preliminary data.</text>
</comment>
<dbReference type="InterPro" id="IPR042088">
    <property type="entry name" value="OligoPept_F_C"/>
</dbReference>
<dbReference type="Proteomes" id="UP001139263">
    <property type="component" value="Unassembled WGS sequence"/>
</dbReference>
<reference evidence="9" key="1">
    <citation type="submission" date="2022-03" db="EMBL/GenBank/DDBJ databases">
        <title>Draft Genome Sequence of Firmicute Strain S0AB, a Heterotrophic Iron/Sulfur-Oxidizing Extreme Acidophile.</title>
        <authorList>
            <person name="Vergara E."/>
            <person name="Pakostova E."/>
            <person name="Johnson D.B."/>
            <person name="Holmes D.S."/>
        </authorList>
    </citation>
    <scope>NUCLEOTIDE SEQUENCE</scope>
    <source>
        <strain evidence="9">S0AB</strain>
    </source>
</reference>
<dbReference type="InterPro" id="IPR001567">
    <property type="entry name" value="Pept_M3A_M3B_dom"/>
</dbReference>
<evidence type="ECO:0000259" key="7">
    <source>
        <dbReference type="Pfam" id="PF01432"/>
    </source>
</evidence>
<evidence type="ECO:0000313" key="9">
    <source>
        <dbReference type="EMBL" id="MCI0182996.1"/>
    </source>
</evidence>
<evidence type="ECO:0000256" key="6">
    <source>
        <dbReference type="RuleBase" id="RU368091"/>
    </source>
</evidence>
<evidence type="ECO:0000256" key="4">
    <source>
        <dbReference type="ARBA" id="ARBA00022833"/>
    </source>
</evidence>
<feature type="domain" description="Peptidase M3A/M3B catalytic" evidence="7">
    <location>
        <begin position="206"/>
        <end position="585"/>
    </location>
</feature>
<gene>
    <name evidence="9" type="primary">pepF1_2</name>
    <name evidence="9" type="ORF">MM817_01266</name>
</gene>
<dbReference type="GO" id="GO:0046872">
    <property type="term" value="F:metal ion binding"/>
    <property type="evidence" value="ECO:0007669"/>
    <property type="project" value="UniProtKB-UniRule"/>
</dbReference>
<dbReference type="SUPFAM" id="SSF55486">
    <property type="entry name" value="Metalloproteases ('zincins'), catalytic domain"/>
    <property type="match status" value="1"/>
</dbReference>
<dbReference type="RefSeq" id="WP_241712713.1">
    <property type="nucleotide sequence ID" value="NZ_JALBUF010000003.1"/>
</dbReference>
<keyword evidence="5 6" id="KW-0482">Metalloprotease</keyword>
<keyword evidence="1 6" id="KW-0645">Protease</keyword>
<comment type="cofactor">
    <cofactor evidence="6">
        <name>Zn(2+)</name>
        <dbReference type="ChEBI" id="CHEBI:29105"/>
    </cofactor>
    <text evidence="6">Binds 1 zinc ion.</text>
</comment>
<evidence type="ECO:0000256" key="5">
    <source>
        <dbReference type="ARBA" id="ARBA00023049"/>
    </source>
</evidence>
<dbReference type="Gene3D" id="1.10.1370.20">
    <property type="entry name" value="Oligoendopeptidase f, C-terminal domain"/>
    <property type="match status" value="1"/>
</dbReference>
<name>A0A9X2AED4_9BACL</name>
<dbReference type="InterPro" id="IPR004438">
    <property type="entry name" value="Peptidase_M3B"/>
</dbReference>
<comment type="function">
    <text evidence="6">Has oligopeptidase activity and degrades a variety of small bioactive peptides.</text>
</comment>
<evidence type="ECO:0000256" key="2">
    <source>
        <dbReference type="ARBA" id="ARBA00022723"/>
    </source>
</evidence>
<dbReference type="CDD" id="cd09609">
    <property type="entry name" value="M3B_PepF"/>
    <property type="match status" value="1"/>
</dbReference>
<dbReference type="Gene3D" id="1.20.140.70">
    <property type="entry name" value="Oligopeptidase f, N-terminal domain"/>
    <property type="match status" value="1"/>
</dbReference>
<dbReference type="NCBIfam" id="TIGR00181">
    <property type="entry name" value="pepF"/>
    <property type="match status" value="1"/>
</dbReference>
<dbReference type="Gene3D" id="1.10.287.830">
    <property type="entry name" value="putative peptidase helix hairpin domain like"/>
    <property type="match status" value="1"/>
</dbReference>
<organism evidence="9 10">
    <name type="scientific">Sulfoacidibacillus ferrooxidans</name>
    <dbReference type="NCBI Taxonomy" id="2005001"/>
    <lineage>
        <taxon>Bacteria</taxon>
        <taxon>Bacillati</taxon>
        <taxon>Bacillota</taxon>
        <taxon>Bacilli</taxon>
        <taxon>Bacillales</taxon>
        <taxon>Alicyclobacillaceae</taxon>
        <taxon>Sulfoacidibacillus</taxon>
    </lineage>
</organism>
<dbReference type="AlphaFoldDB" id="A0A9X2AED4"/>
<dbReference type="Pfam" id="PF01432">
    <property type="entry name" value="Peptidase_M3"/>
    <property type="match status" value="1"/>
</dbReference>
<evidence type="ECO:0000256" key="3">
    <source>
        <dbReference type="ARBA" id="ARBA00022801"/>
    </source>
</evidence>
<dbReference type="EMBL" id="JALBUF010000003">
    <property type="protein sequence ID" value="MCI0182996.1"/>
    <property type="molecule type" value="Genomic_DNA"/>
</dbReference>
<dbReference type="InterPro" id="IPR034009">
    <property type="entry name" value="M3B_PepF_4"/>
</dbReference>